<comment type="caution">
    <text evidence="1">The sequence shown here is derived from an EMBL/GenBank/DDBJ whole genome shotgun (WGS) entry which is preliminary data.</text>
</comment>
<evidence type="ECO:0000313" key="1">
    <source>
        <dbReference type="EMBL" id="TCT22377.1"/>
    </source>
</evidence>
<dbReference type="RefSeq" id="WP_165902105.1">
    <property type="nucleotide sequence ID" value="NZ_SMAN01000009.1"/>
</dbReference>
<dbReference type="Proteomes" id="UP000294650">
    <property type="component" value="Unassembled WGS sequence"/>
</dbReference>
<protein>
    <submittedName>
        <fullName evidence="1">Broad specificity phosphatase PhoE</fullName>
    </submittedName>
</protein>
<reference evidence="1 2" key="1">
    <citation type="submission" date="2019-03" db="EMBL/GenBank/DDBJ databases">
        <title>Genomic Encyclopedia of Type Strains, Phase IV (KMG-IV): sequencing the most valuable type-strain genomes for metagenomic binning, comparative biology and taxonomic classification.</title>
        <authorList>
            <person name="Goeker M."/>
        </authorList>
    </citation>
    <scope>NUCLEOTIDE SEQUENCE [LARGE SCALE GENOMIC DNA]</scope>
    <source>
        <strain evidence="1 2">DSM 25894</strain>
    </source>
</reference>
<dbReference type="InterPro" id="IPR013078">
    <property type="entry name" value="His_Pase_superF_clade-1"/>
</dbReference>
<dbReference type="SUPFAM" id="SSF53254">
    <property type="entry name" value="Phosphoglycerate mutase-like"/>
    <property type="match status" value="1"/>
</dbReference>
<proteinExistence type="predicted"/>
<dbReference type="InterPro" id="IPR029033">
    <property type="entry name" value="His_PPase_superfam"/>
</dbReference>
<evidence type="ECO:0000313" key="2">
    <source>
        <dbReference type="Proteomes" id="UP000294650"/>
    </source>
</evidence>
<dbReference type="Gene3D" id="3.40.50.1240">
    <property type="entry name" value="Phosphoglycerate mutase-like"/>
    <property type="match status" value="1"/>
</dbReference>
<name>A0A4R3N294_9BACI</name>
<sequence length="188" mass="21968">MGKLLLIKHSNPILDSEKPSNQWVLSEEGKQRALLLANQLENYQFSQIFSSVEPKARETADIVANNLGKKVLEKENLHEHRRESNRIIYPRDEFENIMKKFFHYPDQLIFGEETARQAKGRFEKAVLEITNNIQHDEDLVIITHGTVITLFVSNYNFIDCFQFWNSLGMPSVVELKLDDFQLNQVIYL</sequence>
<dbReference type="CDD" id="cd07067">
    <property type="entry name" value="HP_PGM_like"/>
    <property type="match status" value="1"/>
</dbReference>
<accession>A0A4R3N294</accession>
<dbReference type="Pfam" id="PF00300">
    <property type="entry name" value="His_Phos_1"/>
    <property type="match status" value="1"/>
</dbReference>
<gene>
    <name evidence="1" type="ORF">EDD68_10923</name>
</gene>
<dbReference type="EMBL" id="SMAN01000009">
    <property type="protein sequence ID" value="TCT22377.1"/>
    <property type="molecule type" value="Genomic_DNA"/>
</dbReference>
<dbReference type="AlphaFoldDB" id="A0A4R3N294"/>
<keyword evidence="2" id="KW-1185">Reference proteome</keyword>
<organism evidence="1 2">
    <name type="scientific">Melghiribacillus thermohalophilus</name>
    <dbReference type="NCBI Taxonomy" id="1324956"/>
    <lineage>
        <taxon>Bacteria</taxon>
        <taxon>Bacillati</taxon>
        <taxon>Bacillota</taxon>
        <taxon>Bacilli</taxon>
        <taxon>Bacillales</taxon>
        <taxon>Bacillaceae</taxon>
        <taxon>Melghiribacillus</taxon>
    </lineage>
</organism>